<dbReference type="Gene3D" id="3.30.300.130">
    <property type="entry name" value="Fe-S cluster assembly (FSCA)"/>
    <property type="match status" value="1"/>
</dbReference>
<evidence type="ECO:0000313" key="4">
    <source>
        <dbReference type="Proteomes" id="UP000306007"/>
    </source>
</evidence>
<dbReference type="EMBL" id="CP040846">
    <property type="protein sequence ID" value="QDA31358.1"/>
    <property type="molecule type" value="Genomic_DNA"/>
</dbReference>
<evidence type="ECO:0000256" key="1">
    <source>
        <dbReference type="SAM" id="MobiDB-lite"/>
    </source>
</evidence>
<proteinExistence type="predicted"/>
<feature type="region of interest" description="Disordered" evidence="1">
    <location>
        <begin position="1"/>
        <end position="21"/>
    </location>
</feature>
<dbReference type="OrthoDB" id="371709at2157"/>
<dbReference type="Proteomes" id="UP000306007">
    <property type="component" value="Chromosome"/>
</dbReference>
<feature type="domain" description="MIP18 family-like" evidence="2">
    <location>
        <begin position="27"/>
        <end position="84"/>
    </location>
</feature>
<accession>A0A4Y5SKC7</accession>
<gene>
    <name evidence="3" type="ORF">FH039_06745</name>
</gene>
<dbReference type="AlphaFoldDB" id="A0A4Y5SKC7"/>
<evidence type="ECO:0000259" key="2">
    <source>
        <dbReference type="Pfam" id="PF01883"/>
    </source>
</evidence>
<dbReference type="RefSeq" id="WP_139680701.1">
    <property type="nucleotide sequence ID" value="NZ_CP040846.1"/>
</dbReference>
<protein>
    <submittedName>
        <fullName evidence="3">DUF59 domain-containing protein</fullName>
    </submittedName>
</protein>
<keyword evidence="4" id="KW-1185">Reference proteome</keyword>
<dbReference type="KEGG" id="tic:FH039_06745"/>
<reference evidence="3 4" key="1">
    <citation type="submission" date="2019-06" db="EMBL/GenBank/DDBJ databases">
        <title>Thermococcus indicus sp. nov., a Fe(III)-reducing hyperthermophilic archaeon isolated from the Onnuri vent field of the Central Indian Ocean ridge.</title>
        <authorList>
            <person name="Lim J.K."/>
            <person name="Kim Y.J."/>
            <person name="Kwon K.K."/>
        </authorList>
    </citation>
    <scope>NUCLEOTIDE SEQUENCE [LARGE SCALE GENOMIC DNA]</scope>
    <source>
        <strain evidence="3 4">IOH1</strain>
    </source>
</reference>
<dbReference type="InterPro" id="IPR034904">
    <property type="entry name" value="FSCA_dom_sf"/>
</dbReference>
<dbReference type="InterPro" id="IPR002744">
    <property type="entry name" value="MIP18-like"/>
</dbReference>
<evidence type="ECO:0000313" key="3">
    <source>
        <dbReference type="EMBL" id="QDA31358.1"/>
    </source>
</evidence>
<sequence>MGLFGLFKAKKKPKRGPREDLPPEVSRVVRILEKVHDPETGLNIVEEGLLYGLTVKGDEVEVFLLMARSTPECHFCQVLAINVQNRILGEIMDALKAEGFNRIRIYNEIGLLLAEG</sequence>
<dbReference type="GeneID" id="40474867"/>
<dbReference type="Pfam" id="PF01883">
    <property type="entry name" value="FeS_assembly_P"/>
    <property type="match status" value="1"/>
</dbReference>
<dbReference type="SUPFAM" id="SSF117916">
    <property type="entry name" value="Fe-S cluster assembly (FSCA) domain-like"/>
    <property type="match status" value="1"/>
</dbReference>
<name>A0A4Y5SKC7_9EURY</name>
<organism evidence="3 4">
    <name type="scientific">Thermococcus indicus</name>
    <dbReference type="NCBI Taxonomy" id="2586643"/>
    <lineage>
        <taxon>Archaea</taxon>
        <taxon>Methanobacteriati</taxon>
        <taxon>Methanobacteriota</taxon>
        <taxon>Thermococci</taxon>
        <taxon>Thermococcales</taxon>
        <taxon>Thermococcaceae</taxon>
        <taxon>Thermococcus</taxon>
    </lineage>
</organism>